<dbReference type="Gene3D" id="1.10.8.640">
    <property type="entry name" value="Cytochrome C biogenesis protein"/>
    <property type="match status" value="1"/>
</dbReference>
<dbReference type="EMBL" id="FXXI01000002">
    <property type="protein sequence ID" value="SMS00538.1"/>
    <property type="molecule type" value="Genomic_DNA"/>
</dbReference>
<evidence type="ECO:0000256" key="5">
    <source>
        <dbReference type="ARBA" id="ARBA00022748"/>
    </source>
</evidence>
<feature type="domain" description="CcmH/CycL/Ccl2/NrfF N-terminal" evidence="9">
    <location>
        <begin position="16"/>
        <end position="156"/>
    </location>
</feature>
<evidence type="ECO:0000259" key="9">
    <source>
        <dbReference type="Pfam" id="PF03918"/>
    </source>
</evidence>
<protein>
    <recommendedName>
        <fullName evidence="7">Cytochrome c-type biogenesis protein</fullName>
    </recommendedName>
</protein>
<dbReference type="PANTHER" id="PTHR47870:SF1">
    <property type="entry name" value="CYTOCHROME C-TYPE BIOGENESIS PROTEIN CCMH"/>
    <property type="match status" value="1"/>
</dbReference>
<dbReference type="FunFam" id="1.10.8.640:FF:000001">
    <property type="entry name" value="Cytochrome c-type biogenesis protein"/>
    <property type="match status" value="1"/>
</dbReference>
<comment type="similarity">
    <text evidence="1 7">Belongs to the CcmH/CycL/Ccl2/NrfF family.</text>
</comment>
<name>A0A1Y6ISD4_9VIBR</name>
<evidence type="ECO:0000256" key="2">
    <source>
        <dbReference type="ARBA" id="ARBA00022617"/>
    </source>
</evidence>
<keyword evidence="4 7" id="KW-0732">Signal</keyword>
<dbReference type="AlphaFoldDB" id="A0A1Y6ISD4"/>
<evidence type="ECO:0000313" key="10">
    <source>
        <dbReference type="EMBL" id="SMS00538.1"/>
    </source>
</evidence>
<keyword evidence="6 7" id="KW-0408">Iron</keyword>
<feature type="region of interest" description="Disordered" evidence="8">
    <location>
        <begin position="137"/>
        <end position="166"/>
    </location>
</feature>
<reference evidence="10 11" key="1">
    <citation type="submission" date="2017-05" db="EMBL/GenBank/DDBJ databases">
        <authorList>
            <person name="Song R."/>
            <person name="Chenine A.L."/>
            <person name="Ruprecht R.M."/>
        </authorList>
    </citation>
    <scope>NUCLEOTIDE SEQUENCE [LARGE SCALE GENOMIC DNA]</scope>
    <source>
        <strain evidence="10 11">CECT 7927</strain>
    </source>
</reference>
<sequence>MKMPMLVLFLMLGLSLLTTGTSAVAAIDVYDFHNEQQEKQFQALTHTLRCPKCQNNSIADSNAALAQDLRQKVYDMTMAGKSQQEIIDYMTARYGNFVTYNPPFTWSTAILWLAPLMIILTGLVFMFRRTRRLHRGSVQTEDGWGEEQESRLQALLTDDEQEEDKQ</sequence>
<dbReference type="Pfam" id="PF03918">
    <property type="entry name" value="CcmH"/>
    <property type="match status" value="1"/>
</dbReference>
<keyword evidence="3 7" id="KW-0479">Metal-binding</keyword>
<keyword evidence="7" id="KW-0472">Membrane</keyword>
<dbReference type="GO" id="GO:0046872">
    <property type="term" value="F:metal ion binding"/>
    <property type="evidence" value="ECO:0007669"/>
    <property type="project" value="UniProtKB-KW"/>
</dbReference>
<keyword evidence="7" id="KW-1133">Transmembrane helix</keyword>
<feature type="transmembrane region" description="Helical" evidence="7">
    <location>
        <begin position="104"/>
        <end position="127"/>
    </location>
</feature>
<dbReference type="CDD" id="cd16378">
    <property type="entry name" value="CcmH_N"/>
    <property type="match status" value="1"/>
</dbReference>
<dbReference type="InterPro" id="IPR051263">
    <property type="entry name" value="C-type_cytochrome_biogenesis"/>
</dbReference>
<organism evidence="10 11">
    <name type="scientific">Vibrio mangrovi</name>
    <dbReference type="NCBI Taxonomy" id="474394"/>
    <lineage>
        <taxon>Bacteria</taxon>
        <taxon>Pseudomonadati</taxon>
        <taxon>Pseudomonadota</taxon>
        <taxon>Gammaproteobacteria</taxon>
        <taxon>Vibrionales</taxon>
        <taxon>Vibrionaceae</taxon>
        <taxon>Vibrio</taxon>
    </lineage>
</organism>
<proteinExistence type="inferred from homology"/>
<dbReference type="GO" id="GO:0005886">
    <property type="term" value="C:plasma membrane"/>
    <property type="evidence" value="ECO:0007669"/>
    <property type="project" value="TreeGrafter"/>
</dbReference>
<feature type="compositionally biased region" description="Acidic residues" evidence="8">
    <location>
        <begin position="157"/>
        <end position="166"/>
    </location>
</feature>
<comment type="function">
    <text evidence="7">Possible subunit of a heme lyase.</text>
</comment>
<evidence type="ECO:0000256" key="8">
    <source>
        <dbReference type="SAM" id="MobiDB-lite"/>
    </source>
</evidence>
<feature type="chain" id="PRO_5011816088" description="Cytochrome c-type biogenesis protein" evidence="7">
    <location>
        <begin position="26"/>
        <end position="166"/>
    </location>
</feature>
<gene>
    <name evidence="10" type="primary">ccmH_1</name>
    <name evidence="10" type="ORF">VIM7927_01804</name>
</gene>
<keyword evidence="7" id="KW-0812">Transmembrane</keyword>
<feature type="signal peptide" evidence="7">
    <location>
        <begin position="1"/>
        <end position="25"/>
    </location>
</feature>
<evidence type="ECO:0000256" key="1">
    <source>
        <dbReference type="ARBA" id="ARBA00010342"/>
    </source>
</evidence>
<dbReference type="InterPro" id="IPR038297">
    <property type="entry name" value="CcmH/CycL/NrfF/Ccl2_sf"/>
</dbReference>
<keyword evidence="2 7" id="KW-0349">Heme</keyword>
<accession>A0A1Y6ISD4</accession>
<dbReference type="InterPro" id="IPR005616">
    <property type="entry name" value="CcmH/CycL/Ccl2/NrfF_N"/>
</dbReference>
<dbReference type="GO" id="GO:0017004">
    <property type="term" value="P:cytochrome complex assembly"/>
    <property type="evidence" value="ECO:0007669"/>
    <property type="project" value="UniProtKB-KW"/>
</dbReference>
<evidence type="ECO:0000256" key="3">
    <source>
        <dbReference type="ARBA" id="ARBA00022723"/>
    </source>
</evidence>
<evidence type="ECO:0000313" key="11">
    <source>
        <dbReference type="Proteomes" id="UP000196125"/>
    </source>
</evidence>
<dbReference type="Proteomes" id="UP000196125">
    <property type="component" value="Unassembled WGS sequence"/>
</dbReference>
<dbReference type="PANTHER" id="PTHR47870">
    <property type="entry name" value="CYTOCHROME C-TYPE BIOGENESIS PROTEIN CCMH"/>
    <property type="match status" value="1"/>
</dbReference>
<evidence type="ECO:0000256" key="6">
    <source>
        <dbReference type="ARBA" id="ARBA00023004"/>
    </source>
</evidence>
<evidence type="ECO:0000256" key="4">
    <source>
        <dbReference type="ARBA" id="ARBA00022729"/>
    </source>
</evidence>
<evidence type="ECO:0000256" key="7">
    <source>
        <dbReference type="RuleBase" id="RU364112"/>
    </source>
</evidence>
<keyword evidence="5" id="KW-0201">Cytochrome c-type biogenesis</keyword>